<name>A0ABS5DKD0_9PSEU</name>
<protein>
    <submittedName>
        <fullName evidence="3">Class I SAM-dependent methyltransferase</fullName>
    </submittedName>
</protein>
<dbReference type="PANTHER" id="PTHR43861">
    <property type="entry name" value="TRANS-ACONITATE 2-METHYLTRANSFERASE-RELATED"/>
    <property type="match status" value="1"/>
</dbReference>
<dbReference type="InterPro" id="IPR041698">
    <property type="entry name" value="Methyltransf_25"/>
</dbReference>
<keyword evidence="4" id="KW-1185">Reference proteome</keyword>
<sequence length="224" mass="25849">MDDLDEMLSQQQQYYRERARDYDAWINNYLLPAEKKFEELVNSSPLTGDILEMACGSGYWTERISRVAHHVTALDGSQEMLDIVDGRQLPNVSTAQADLFNWNPPTQWDGIFFANWLAHVPDARFEQFWRTVSAALLPTGTVVIMDVAPAEKFIEEEVVDDSSLPIARRRLKDGRRFDIVKKYWEPEELLDRISPLGFTGKATPVGQEAGRGFVWYELEKRNEF</sequence>
<gene>
    <name evidence="3" type="ORF">KBO27_22595</name>
</gene>
<accession>A0ABS5DKD0</accession>
<dbReference type="Proteomes" id="UP000674084">
    <property type="component" value="Unassembled WGS sequence"/>
</dbReference>
<dbReference type="InterPro" id="IPR029063">
    <property type="entry name" value="SAM-dependent_MTases_sf"/>
</dbReference>
<proteinExistence type="predicted"/>
<dbReference type="SUPFAM" id="SSF53335">
    <property type="entry name" value="S-adenosyl-L-methionine-dependent methyltransferases"/>
    <property type="match status" value="1"/>
</dbReference>
<dbReference type="GO" id="GO:0032259">
    <property type="term" value="P:methylation"/>
    <property type="evidence" value="ECO:0007669"/>
    <property type="project" value="UniProtKB-KW"/>
</dbReference>
<evidence type="ECO:0000313" key="4">
    <source>
        <dbReference type="Proteomes" id="UP000674084"/>
    </source>
</evidence>
<keyword evidence="3" id="KW-0489">Methyltransferase</keyword>
<dbReference type="Gene3D" id="3.40.50.150">
    <property type="entry name" value="Vaccinia Virus protein VP39"/>
    <property type="match status" value="1"/>
</dbReference>
<comment type="caution">
    <text evidence="3">The sequence shown here is derived from an EMBL/GenBank/DDBJ whole genome shotgun (WGS) entry which is preliminary data.</text>
</comment>
<reference evidence="3 4" key="1">
    <citation type="submission" date="2021-04" db="EMBL/GenBank/DDBJ databases">
        <title>Whole-genome sequencing of Saccharopolyspora endophytica KCTC 19397.</title>
        <authorList>
            <person name="Ay H."/>
            <person name="Saygin H."/>
            <person name="Sahin N."/>
        </authorList>
    </citation>
    <scope>NUCLEOTIDE SEQUENCE [LARGE SCALE GENOMIC DNA]</scope>
    <source>
        <strain evidence="3 4">KCTC 19397</strain>
    </source>
</reference>
<dbReference type="CDD" id="cd02440">
    <property type="entry name" value="AdoMet_MTases"/>
    <property type="match status" value="1"/>
</dbReference>
<dbReference type="Pfam" id="PF13649">
    <property type="entry name" value="Methyltransf_25"/>
    <property type="match status" value="1"/>
</dbReference>
<dbReference type="RefSeq" id="WP_210971884.1">
    <property type="nucleotide sequence ID" value="NZ_JAGPXE010000010.1"/>
</dbReference>
<dbReference type="PANTHER" id="PTHR43861:SF3">
    <property type="entry name" value="PUTATIVE (AFU_ORTHOLOGUE AFUA_2G14390)-RELATED"/>
    <property type="match status" value="1"/>
</dbReference>
<dbReference type="GO" id="GO:0008168">
    <property type="term" value="F:methyltransferase activity"/>
    <property type="evidence" value="ECO:0007669"/>
    <property type="project" value="UniProtKB-KW"/>
</dbReference>
<evidence type="ECO:0000256" key="1">
    <source>
        <dbReference type="ARBA" id="ARBA00022679"/>
    </source>
</evidence>
<evidence type="ECO:0000313" key="3">
    <source>
        <dbReference type="EMBL" id="MBQ0926747.1"/>
    </source>
</evidence>
<dbReference type="EMBL" id="JAGPXE010000010">
    <property type="protein sequence ID" value="MBQ0926747.1"/>
    <property type="molecule type" value="Genomic_DNA"/>
</dbReference>
<feature type="domain" description="Methyltransferase" evidence="2">
    <location>
        <begin position="50"/>
        <end position="140"/>
    </location>
</feature>
<evidence type="ECO:0000259" key="2">
    <source>
        <dbReference type="Pfam" id="PF13649"/>
    </source>
</evidence>
<organism evidence="3 4">
    <name type="scientific">Saccharopolyspora endophytica</name>
    <dbReference type="NCBI Taxonomy" id="543886"/>
    <lineage>
        <taxon>Bacteria</taxon>
        <taxon>Bacillati</taxon>
        <taxon>Actinomycetota</taxon>
        <taxon>Actinomycetes</taxon>
        <taxon>Pseudonocardiales</taxon>
        <taxon>Pseudonocardiaceae</taxon>
        <taxon>Saccharopolyspora</taxon>
    </lineage>
</organism>
<keyword evidence="1" id="KW-0808">Transferase</keyword>